<dbReference type="GO" id="GO:1901678">
    <property type="term" value="P:iron coordination entity transport"/>
    <property type="evidence" value="ECO:0007669"/>
    <property type="project" value="UniProtKB-ARBA"/>
</dbReference>
<dbReference type="PANTHER" id="PTHR30532:SF1">
    <property type="entry name" value="IRON(3+)-HYDROXAMATE-BINDING PROTEIN FHUD"/>
    <property type="match status" value="1"/>
</dbReference>
<dbReference type="CDD" id="cd01146">
    <property type="entry name" value="FhuD"/>
    <property type="match status" value="1"/>
</dbReference>
<dbReference type="Proteomes" id="UP000192674">
    <property type="component" value="Unassembled WGS sequence"/>
</dbReference>
<comment type="subcellular location">
    <subcellularLocation>
        <location evidence="1">Cell envelope</location>
    </subcellularLocation>
</comment>
<evidence type="ECO:0000313" key="7">
    <source>
        <dbReference type="EMBL" id="SMD19040.1"/>
    </source>
</evidence>
<dbReference type="Pfam" id="PF01497">
    <property type="entry name" value="Peripla_BP_2"/>
    <property type="match status" value="1"/>
</dbReference>
<feature type="domain" description="Fe/B12 periplasmic-binding" evidence="6">
    <location>
        <begin position="53"/>
        <end position="308"/>
    </location>
</feature>
<dbReference type="PANTHER" id="PTHR30532">
    <property type="entry name" value="IRON III DICITRATE-BINDING PERIPLASMIC PROTEIN"/>
    <property type="match status" value="1"/>
</dbReference>
<dbReference type="OrthoDB" id="9793175at2"/>
<evidence type="ECO:0000313" key="8">
    <source>
        <dbReference type="Proteomes" id="UP000192674"/>
    </source>
</evidence>
<protein>
    <submittedName>
        <fullName evidence="7">Iron complex transport system substrate-binding protein</fullName>
    </submittedName>
</protein>
<accession>A0A1W2FAR5</accession>
<evidence type="ECO:0000256" key="2">
    <source>
        <dbReference type="ARBA" id="ARBA00008814"/>
    </source>
</evidence>
<dbReference type="EMBL" id="FWXV01000005">
    <property type="protein sequence ID" value="SMD19040.1"/>
    <property type="molecule type" value="Genomic_DNA"/>
</dbReference>
<dbReference type="RefSeq" id="WP_084430200.1">
    <property type="nucleotide sequence ID" value="NZ_FWXV01000005.1"/>
</dbReference>
<name>A0A1W2FAR5_KIBAR</name>
<keyword evidence="3" id="KW-0813">Transport</keyword>
<dbReference type="PROSITE" id="PS51257">
    <property type="entry name" value="PROKAR_LIPOPROTEIN"/>
    <property type="match status" value="1"/>
</dbReference>
<dbReference type="GO" id="GO:0030288">
    <property type="term" value="C:outer membrane-bounded periplasmic space"/>
    <property type="evidence" value="ECO:0007669"/>
    <property type="project" value="TreeGrafter"/>
</dbReference>
<organism evidence="7 8">
    <name type="scientific">Kibdelosporangium aridum</name>
    <dbReference type="NCBI Taxonomy" id="2030"/>
    <lineage>
        <taxon>Bacteria</taxon>
        <taxon>Bacillati</taxon>
        <taxon>Actinomycetota</taxon>
        <taxon>Actinomycetes</taxon>
        <taxon>Pseudonocardiales</taxon>
        <taxon>Pseudonocardiaceae</taxon>
        <taxon>Kibdelosporangium</taxon>
    </lineage>
</organism>
<reference evidence="7 8" key="1">
    <citation type="submission" date="2017-04" db="EMBL/GenBank/DDBJ databases">
        <authorList>
            <person name="Afonso C.L."/>
            <person name="Miller P.J."/>
            <person name="Scott M.A."/>
            <person name="Spackman E."/>
            <person name="Goraichik I."/>
            <person name="Dimitrov K.M."/>
            <person name="Suarez D.L."/>
            <person name="Swayne D.E."/>
        </authorList>
    </citation>
    <scope>NUCLEOTIDE SEQUENCE [LARGE SCALE GENOMIC DNA]</scope>
    <source>
        <strain evidence="7 8">DSM 43828</strain>
    </source>
</reference>
<dbReference type="Gene3D" id="3.40.50.1980">
    <property type="entry name" value="Nitrogenase molybdenum iron protein domain"/>
    <property type="match status" value="2"/>
</dbReference>
<evidence type="ECO:0000256" key="4">
    <source>
        <dbReference type="ARBA" id="ARBA00022729"/>
    </source>
</evidence>
<keyword evidence="8" id="KW-1185">Reference proteome</keyword>
<feature type="signal peptide" evidence="5">
    <location>
        <begin position="1"/>
        <end position="18"/>
    </location>
</feature>
<dbReference type="AlphaFoldDB" id="A0A1W2FAR5"/>
<dbReference type="InterPro" id="IPR051313">
    <property type="entry name" value="Bact_iron-sidero_bind"/>
</dbReference>
<evidence type="ECO:0000256" key="5">
    <source>
        <dbReference type="SAM" id="SignalP"/>
    </source>
</evidence>
<comment type="similarity">
    <text evidence="2">Belongs to the bacterial solute-binding protein 8 family.</text>
</comment>
<proteinExistence type="inferred from homology"/>
<evidence type="ECO:0000256" key="3">
    <source>
        <dbReference type="ARBA" id="ARBA00022448"/>
    </source>
</evidence>
<feature type="chain" id="PRO_5038354989" evidence="5">
    <location>
        <begin position="19"/>
        <end position="308"/>
    </location>
</feature>
<keyword evidence="4 5" id="KW-0732">Signal</keyword>
<sequence length="308" mass="33069">MRKIATLLAAALVLSACGTGTTPPGGAPAPESGQTRAIKHAMGETQVPASPQRVVVLDTDKLDSMFSLGMTPVGAAQAAQNATIPKYLGAGFQSVKPVGTLTEPDLDAIRALKPDLILGSKFRQEKFYDELATIAPTVFTEKVGITWKENFLLDADALNKKAEAQALLDKYKQRATGLKRTSQKVSIVRFRPDEIRVYGPESFSGIVLKDAGVPRPARQELADKSDKRFDAVSPERIQEVDGDVIFVSAFGEKAAQKQAETTAGPLWNKLSAVAAGRVYVVDDEIWMTGIGVTSANKILDDLEKLLTA</sequence>
<dbReference type="SUPFAM" id="SSF53807">
    <property type="entry name" value="Helical backbone' metal receptor"/>
    <property type="match status" value="1"/>
</dbReference>
<evidence type="ECO:0000259" key="6">
    <source>
        <dbReference type="PROSITE" id="PS50983"/>
    </source>
</evidence>
<dbReference type="PROSITE" id="PS50983">
    <property type="entry name" value="FE_B12_PBP"/>
    <property type="match status" value="1"/>
</dbReference>
<dbReference type="InterPro" id="IPR002491">
    <property type="entry name" value="ABC_transptr_periplasmic_BD"/>
</dbReference>
<gene>
    <name evidence="7" type="ORF">SAMN05661093_06021</name>
</gene>
<evidence type="ECO:0000256" key="1">
    <source>
        <dbReference type="ARBA" id="ARBA00004196"/>
    </source>
</evidence>